<protein>
    <submittedName>
        <fullName evidence="1">Uncharacterized protein</fullName>
    </submittedName>
</protein>
<name>A0ABR3F4R4_9AGAR</name>
<evidence type="ECO:0000313" key="2">
    <source>
        <dbReference type="Proteomes" id="UP001465976"/>
    </source>
</evidence>
<organism evidence="1 2">
    <name type="scientific">Marasmius crinis-equi</name>
    <dbReference type="NCBI Taxonomy" id="585013"/>
    <lineage>
        <taxon>Eukaryota</taxon>
        <taxon>Fungi</taxon>
        <taxon>Dikarya</taxon>
        <taxon>Basidiomycota</taxon>
        <taxon>Agaricomycotina</taxon>
        <taxon>Agaricomycetes</taxon>
        <taxon>Agaricomycetidae</taxon>
        <taxon>Agaricales</taxon>
        <taxon>Marasmiineae</taxon>
        <taxon>Marasmiaceae</taxon>
        <taxon>Marasmius</taxon>
    </lineage>
</organism>
<gene>
    <name evidence="1" type="ORF">V5O48_011761</name>
</gene>
<accession>A0ABR3F4R4</accession>
<evidence type="ECO:0000313" key="1">
    <source>
        <dbReference type="EMBL" id="KAL0570205.1"/>
    </source>
</evidence>
<keyword evidence="2" id="KW-1185">Reference proteome</keyword>
<comment type="caution">
    <text evidence="1">The sequence shown here is derived from an EMBL/GenBank/DDBJ whole genome shotgun (WGS) entry which is preliminary data.</text>
</comment>
<proteinExistence type="predicted"/>
<dbReference type="EMBL" id="JBAHYK010000976">
    <property type="protein sequence ID" value="KAL0570205.1"/>
    <property type="molecule type" value="Genomic_DNA"/>
</dbReference>
<sequence length="310" mass="34837">MPTFKKKNHCSKQPKSISTKVFNPVTSLLAQIEAKPQQLDALLTPQFLLTRSTYTAGVPWQRKSLAKLLHDAVDECVTLYVTPELRWEGDPTRPKSYYRRCFCASLLIGRAFAKLLLFAEHGGEDPDSSSISLEDRKYARGVAEEVWKTCIADVINKALWSGPEVEPGSRVALGIILLASSYAMSTHPHLCKAKGKGWTWGGGFSEPDAAWGWDDIKTAIRTTKDLPSDSFDVGELRGRMDVWYKEIVRTMKVRDEEKKAVYVPYDEVPIYVPREVLVVLDFARAHVLNGVEDMNSQEIVKAVYDGLIKD</sequence>
<dbReference type="Proteomes" id="UP001465976">
    <property type="component" value="Unassembled WGS sequence"/>
</dbReference>
<reference evidence="1 2" key="1">
    <citation type="submission" date="2024-02" db="EMBL/GenBank/DDBJ databases">
        <title>A draft genome for the cacao thread blight pathogen Marasmius crinis-equi.</title>
        <authorList>
            <person name="Cohen S.P."/>
            <person name="Baruah I.K."/>
            <person name="Amoako-Attah I."/>
            <person name="Bukari Y."/>
            <person name="Meinhardt L.W."/>
            <person name="Bailey B.A."/>
        </authorList>
    </citation>
    <scope>NUCLEOTIDE SEQUENCE [LARGE SCALE GENOMIC DNA]</scope>
    <source>
        <strain evidence="1 2">GH-76</strain>
    </source>
</reference>